<feature type="repeat" description="Solcar" evidence="8">
    <location>
        <begin position="72"/>
        <end position="162"/>
    </location>
</feature>
<comment type="subcellular location">
    <subcellularLocation>
        <location evidence="1">Membrane</location>
        <topology evidence="1">Multi-pass membrane protein</topology>
    </subcellularLocation>
</comment>
<evidence type="ECO:0000313" key="11">
    <source>
        <dbReference type="EMBL" id="AQK48907.1"/>
    </source>
</evidence>
<dbReference type="GO" id="GO:0016020">
    <property type="term" value="C:membrane"/>
    <property type="evidence" value="ECO:0007669"/>
    <property type="project" value="UniProtKB-SubCell"/>
</dbReference>
<sequence length="174" mass="19048">MCLVHSRASASKELDSSYPLPNPTTTSGRRAARPGRMVTASSFTAIFFSSAFVACSAEVKAFFVRGAVVDDVSLLRKNLAALATGVIAIFVANPTDLVKVRLQADGKANTVKRSFSGALNAYATIIRHVTLTIMGSKCTRLFLFSLSLNSFMFPGRYWSFVDWPWPKCRTQCHI</sequence>
<dbReference type="EMBL" id="CM000780">
    <property type="protein sequence ID" value="AQK48907.1"/>
    <property type="molecule type" value="Genomic_DNA"/>
</dbReference>
<dbReference type="SUPFAM" id="SSF103506">
    <property type="entry name" value="Mitochondrial carrier"/>
    <property type="match status" value="1"/>
</dbReference>
<dbReference type="InterPro" id="IPR018108">
    <property type="entry name" value="MCP_transmembrane"/>
</dbReference>
<evidence type="ECO:0000256" key="6">
    <source>
        <dbReference type="ARBA" id="ARBA00022989"/>
    </source>
</evidence>
<dbReference type="InterPro" id="IPR050391">
    <property type="entry name" value="Mito_Metabolite_Transporter"/>
</dbReference>
<protein>
    <recommendedName>
        <fullName evidence="12">Mitochondrial uncoupling protein 1</fullName>
    </recommendedName>
</protein>
<dbReference type="PANTHER" id="PTHR45618">
    <property type="entry name" value="MITOCHONDRIAL DICARBOXYLATE CARRIER-RELATED"/>
    <property type="match status" value="1"/>
</dbReference>
<name>A0A1D6PQ42_MAIZE</name>
<dbReference type="Gene3D" id="1.50.40.10">
    <property type="entry name" value="Mitochondrial carrier domain"/>
    <property type="match status" value="1"/>
</dbReference>
<proteinExistence type="inferred from homology"/>
<evidence type="ECO:0008006" key="12">
    <source>
        <dbReference type="Google" id="ProtNLM"/>
    </source>
</evidence>
<evidence type="ECO:0000256" key="7">
    <source>
        <dbReference type="ARBA" id="ARBA00023136"/>
    </source>
</evidence>
<reference evidence="11" key="1">
    <citation type="submission" date="2015-12" db="EMBL/GenBank/DDBJ databases">
        <title>Update maize B73 reference genome by single molecule sequencing technologies.</title>
        <authorList>
            <consortium name="Maize Genome Sequencing Project"/>
            <person name="Ware D."/>
        </authorList>
    </citation>
    <scope>NUCLEOTIDE SEQUENCE</scope>
    <source>
        <tissue evidence="11">Seedling</tissue>
    </source>
</reference>
<comment type="similarity">
    <text evidence="2 9">Belongs to the mitochondrial carrier (TC 2.A.29) family.</text>
</comment>
<dbReference type="ExpressionAtlas" id="A0A1D6PQ42">
    <property type="expression patterns" value="baseline and differential"/>
</dbReference>
<evidence type="ECO:0000256" key="8">
    <source>
        <dbReference type="PROSITE-ProRule" id="PRU00282"/>
    </source>
</evidence>
<evidence type="ECO:0000256" key="10">
    <source>
        <dbReference type="SAM" id="MobiDB-lite"/>
    </source>
</evidence>
<dbReference type="PROSITE" id="PS50920">
    <property type="entry name" value="SOLCAR"/>
    <property type="match status" value="1"/>
</dbReference>
<evidence type="ECO:0000256" key="5">
    <source>
        <dbReference type="ARBA" id="ARBA00022737"/>
    </source>
</evidence>
<keyword evidence="7 8" id="KW-0472">Membrane</keyword>
<dbReference type="InParanoid" id="A0A1D6PQ42"/>
<evidence type="ECO:0000256" key="2">
    <source>
        <dbReference type="ARBA" id="ARBA00006375"/>
    </source>
</evidence>
<dbReference type="AlphaFoldDB" id="A0A1D6PQ42"/>
<keyword evidence="3 9" id="KW-0813">Transport</keyword>
<keyword evidence="5" id="KW-0677">Repeat</keyword>
<evidence type="ECO:0000256" key="9">
    <source>
        <dbReference type="RuleBase" id="RU000488"/>
    </source>
</evidence>
<organism evidence="11">
    <name type="scientific">Zea mays</name>
    <name type="common">Maize</name>
    <dbReference type="NCBI Taxonomy" id="4577"/>
    <lineage>
        <taxon>Eukaryota</taxon>
        <taxon>Viridiplantae</taxon>
        <taxon>Streptophyta</taxon>
        <taxon>Embryophyta</taxon>
        <taxon>Tracheophyta</taxon>
        <taxon>Spermatophyta</taxon>
        <taxon>Magnoliopsida</taxon>
        <taxon>Liliopsida</taxon>
        <taxon>Poales</taxon>
        <taxon>Poaceae</taxon>
        <taxon>PACMAD clade</taxon>
        <taxon>Panicoideae</taxon>
        <taxon>Andropogonodae</taxon>
        <taxon>Andropogoneae</taxon>
        <taxon>Tripsacinae</taxon>
        <taxon>Zea</taxon>
    </lineage>
</organism>
<feature type="region of interest" description="Disordered" evidence="10">
    <location>
        <begin position="1"/>
        <end position="33"/>
    </location>
</feature>
<keyword evidence="4 8" id="KW-0812">Transmembrane</keyword>
<evidence type="ECO:0000256" key="1">
    <source>
        <dbReference type="ARBA" id="ARBA00004141"/>
    </source>
</evidence>
<dbReference type="Pfam" id="PF00153">
    <property type="entry name" value="Mito_carr"/>
    <property type="match status" value="1"/>
</dbReference>
<evidence type="ECO:0000256" key="4">
    <source>
        <dbReference type="ARBA" id="ARBA00022692"/>
    </source>
</evidence>
<gene>
    <name evidence="11" type="ORF">ZEAMMB73_Zm00001d048792</name>
</gene>
<accession>A0A1D6PQ42</accession>
<evidence type="ECO:0000256" key="3">
    <source>
        <dbReference type="ARBA" id="ARBA00022448"/>
    </source>
</evidence>
<keyword evidence="6" id="KW-1133">Transmembrane helix</keyword>
<dbReference type="InterPro" id="IPR023395">
    <property type="entry name" value="MCP_dom_sf"/>
</dbReference>